<keyword evidence="1" id="KW-0732">Signal</keyword>
<evidence type="ECO:0000313" key="4">
    <source>
        <dbReference type="EMBL" id="KAB1200140.1"/>
    </source>
</evidence>
<accession>A0A6A1ULX0</accession>
<comment type="caution">
    <text evidence="4">The sequence shown here is derived from an EMBL/GenBank/DDBJ whole genome shotgun (WGS) entry which is preliminary data.</text>
</comment>
<evidence type="ECO:0000256" key="2">
    <source>
        <dbReference type="ARBA" id="ARBA00038471"/>
    </source>
</evidence>
<dbReference type="CDD" id="cd15798">
    <property type="entry name" value="PMEI-like_3"/>
    <property type="match status" value="1"/>
</dbReference>
<gene>
    <name evidence="4" type="ORF">CJ030_MR0G008000</name>
</gene>
<reference evidence="4 5" key="1">
    <citation type="journal article" date="2019" name="Plant Biotechnol. J.">
        <title>The red bayberry genome and genetic basis of sex determination.</title>
        <authorList>
            <person name="Jia H.M."/>
            <person name="Jia H.J."/>
            <person name="Cai Q.L."/>
            <person name="Wang Y."/>
            <person name="Zhao H.B."/>
            <person name="Yang W.F."/>
            <person name="Wang G.Y."/>
            <person name="Li Y.H."/>
            <person name="Zhan D.L."/>
            <person name="Shen Y.T."/>
            <person name="Niu Q.F."/>
            <person name="Chang L."/>
            <person name="Qiu J."/>
            <person name="Zhao L."/>
            <person name="Xie H.B."/>
            <person name="Fu W.Y."/>
            <person name="Jin J."/>
            <person name="Li X.W."/>
            <person name="Jiao Y."/>
            <person name="Zhou C.C."/>
            <person name="Tu T."/>
            <person name="Chai C.Y."/>
            <person name="Gao J.L."/>
            <person name="Fan L.J."/>
            <person name="van de Weg E."/>
            <person name="Wang J.Y."/>
            <person name="Gao Z.S."/>
        </authorList>
    </citation>
    <scope>NUCLEOTIDE SEQUENCE [LARGE SCALE GENOMIC DNA]</scope>
    <source>
        <tissue evidence="4">Leaves</tissue>
    </source>
</reference>
<dbReference type="InterPro" id="IPR006501">
    <property type="entry name" value="Pectinesterase_inhib_dom"/>
</dbReference>
<name>A0A6A1ULX0_9ROSI</name>
<dbReference type="Gene3D" id="1.20.140.40">
    <property type="entry name" value="Invertase/pectin methylesterase inhibitor family protein"/>
    <property type="match status" value="1"/>
</dbReference>
<dbReference type="OrthoDB" id="1430376at2759"/>
<dbReference type="InterPro" id="IPR035513">
    <property type="entry name" value="Invertase/methylesterase_inhib"/>
</dbReference>
<dbReference type="SMART" id="SM00856">
    <property type="entry name" value="PMEI"/>
    <property type="match status" value="1"/>
</dbReference>
<dbReference type="GO" id="GO:0004857">
    <property type="term" value="F:enzyme inhibitor activity"/>
    <property type="evidence" value="ECO:0007669"/>
    <property type="project" value="InterPro"/>
</dbReference>
<dbReference type="EMBL" id="RXIC02000216">
    <property type="protein sequence ID" value="KAB1200140.1"/>
    <property type="molecule type" value="Genomic_DNA"/>
</dbReference>
<dbReference type="Pfam" id="PF04043">
    <property type="entry name" value="PMEI"/>
    <property type="match status" value="1"/>
</dbReference>
<dbReference type="SUPFAM" id="SSF101148">
    <property type="entry name" value="Plant invertase/pectin methylesterase inhibitor"/>
    <property type="match status" value="1"/>
</dbReference>
<keyword evidence="5" id="KW-1185">Reference proteome</keyword>
<feature type="domain" description="Pectinesterase inhibitor" evidence="3">
    <location>
        <begin position="135"/>
        <end position="289"/>
    </location>
</feature>
<dbReference type="AlphaFoldDB" id="A0A6A1ULX0"/>
<dbReference type="PANTHER" id="PTHR31080:SF158">
    <property type="entry name" value="PLANT INVERTASE_PECTIN METHYLESTERASE INHIBITOR SUPERFAMILY PROTEIN"/>
    <property type="match status" value="1"/>
</dbReference>
<dbReference type="InterPro" id="IPR051955">
    <property type="entry name" value="PME_Inhibitor"/>
</dbReference>
<sequence length="301" mass="33516">MMNSPAIHTFFIVTNLFRPFLYCAHQPFAKISNTAKRVLALSESPNAFMIPEFMGKNSIPLNTSMPSHLLLVLISRLIRCSARAHAVIQSFSTSDCSHFLRPFISSGMRMAGIRMFLTFLFLSWLTNSSRLAFGSGDNYVEDACNVTLHQDICVRTLASFTRTCKRSPSKWARAGVSVTIGEVKSVVQYLKKLKQYQLMKGVSRGALSDCIECFQAANDELHQSLYVLRKLSKRKFDLQMGDLKTWISAALTNEDTCSDGFDGQKGNQVKKLQSRVLNATYITSNALALVTKLATTGLEIA</sequence>
<dbReference type="PANTHER" id="PTHR31080">
    <property type="entry name" value="PECTINESTERASE INHIBITOR-LIKE"/>
    <property type="match status" value="1"/>
</dbReference>
<evidence type="ECO:0000256" key="1">
    <source>
        <dbReference type="ARBA" id="ARBA00022729"/>
    </source>
</evidence>
<dbReference type="NCBIfam" id="TIGR01614">
    <property type="entry name" value="PME_inhib"/>
    <property type="match status" value="1"/>
</dbReference>
<organism evidence="4 5">
    <name type="scientific">Morella rubra</name>
    <name type="common">Chinese bayberry</name>
    <dbReference type="NCBI Taxonomy" id="262757"/>
    <lineage>
        <taxon>Eukaryota</taxon>
        <taxon>Viridiplantae</taxon>
        <taxon>Streptophyta</taxon>
        <taxon>Embryophyta</taxon>
        <taxon>Tracheophyta</taxon>
        <taxon>Spermatophyta</taxon>
        <taxon>Magnoliopsida</taxon>
        <taxon>eudicotyledons</taxon>
        <taxon>Gunneridae</taxon>
        <taxon>Pentapetalae</taxon>
        <taxon>rosids</taxon>
        <taxon>fabids</taxon>
        <taxon>Fagales</taxon>
        <taxon>Myricaceae</taxon>
        <taxon>Morella</taxon>
    </lineage>
</organism>
<dbReference type="Proteomes" id="UP000516437">
    <property type="component" value="Unassembled WGS sequence"/>
</dbReference>
<protein>
    <submittedName>
        <fullName evidence="4">21 kDa protein</fullName>
    </submittedName>
</protein>
<proteinExistence type="inferred from homology"/>
<comment type="similarity">
    <text evidence="2">Belongs to the PMEI family.</text>
</comment>
<evidence type="ECO:0000313" key="5">
    <source>
        <dbReference type="Proteomes" id="UP000516437"/>
    </source>
</evidence>
<evidence type="ECO:0000259" key="3">
    <source>
        <dbReference type="SMART" id="SM00856"/>
    </source>
</evidence>